<reference evidence="1 2" key="1">
    <citation type="submission" date="2019-03" db="EMBL/GenBank/DDBJ databases">
        <title>Diversity of the mouse oral microbiome.</title>
        <authorList>
            <person name="Joseph S."/>
            <person name="Aduse-Opoku J."/>
            <person name="Curtis M."/>
            <person name="Wade W."/>
            <person name="Hashim A."/>
        </authorList>
    </citation>
    <scope>NUCLEOTIDE SEQUENCE [LARGE SCALE GENOMIC DNA]</scope>
    <source>
        <strain evidence="1 2">WT12</strain>
    </source>
</reference>
<dbReference type="RefSeq" id="WP_135057928.1">
    <property type="nucleotide sequence ID" value="NZ_JADGLC010000023.1"/>
</dbReference>
<dbReference type="GO" id="GO:0003677">
    <property type="term" value="F:DNA binding"/>
    <property type="evidence" value="ECO:0007669"/>
    <property type="project" value="InterPro"/>
</dbReference>
<comment type="caution">
    <text evidence="1">The sequence shown here is derived from an EMBL/GenBank/DDBJ whole genome shotgun (WGS) entry which is preliminary data.</text>
</comment>
<evidence type="ECO:0000313" key="2">
    <source>
        <dbReference type="Proteomes" id="UP000297396"/>
    </source>
</evidence>
<accession>A0A4Y9JRX9</accession>
<dbReference type="GO" id="GO:0009307">
    <property type="term" value="P:DNA restriction-modification system"/>
    <property type="evidence" value="ECO:0007669"/>
    <property type="project" value="InterPro"/>
</dbReference>
<dbReference type="GO" id="GO:0009007">
    <property type="term" value="F:site-specific DNA-methyltransferase (adenine-specific) activity"/>
    <property type="evidence" value="ECO:0007669"/>
    <property type="project" value="InterPro"/>
</dbReference>
<dbReference type="AlphaFoldDB" id="A0A4Y9JRX9"/>
<keyword evidence="1" id="KW-0489">Methyltransferase</keyword>
<dbReference type="OrthoDB" id="5288620at2"/>
<dbReference type="Proteomes" id="UP000297396">
    <property type="component" value="Unassembled WGS sequence"/>
</dbReference>
<gene>
    <name evidence="1" type="ORF">E4T80_09795</name>
</gene>
<evidence type="ECO:0000313" key="1">
    <source>
        <dbReference type="EMBL" id="TFV08573.1"/>
    </source>
</evidence>
<dbReference type="GO" id="GO:0032259">
    <property type="term" value="P:methylation"/>
    <property type="evidence" value="ECO:0007669"/>
    <property type="project" value="UniProtKB-KW"/>
</dbReference>
<organism evidence="1 2">
    <name type="scientific">Muribacter muris</name>
    <dbReference type="NCBI Taxonomy" id="67855"/>
    <lineage>
        <taxon>Bacteria</taxon>
        <taxon>Pseudomonadati</taxon>
        <taxon>Pseudomonadota</taxon>
        <taxon>Gammaproteobacteria</taxon>
        <taxon>Pasteurellales</taxon>
        <taxon>Pasteurellaceae</taxon>
        <taxon>Muribacter</taxon>
    </lineage>
</organism>
<protein>
    <submittedName>
        <fullName evidence="1">Adenine methyltransferase</fullName>
    </submittedName>
</protein>
<sequence length="176" mass="20148">MSFDKDTYRTPPYFVNWLRRRQGWWHNWIDGCASEDNAVFESYIGNGVMALFPDFLDFNPLSIVAEFTDEDIAYFVNPPYSNPLPFVKRAAELKQQGYLVVMLLPADKSTKWYGVIQQHATEVIDIIGGRINFLDPDGNEVKGNNKGSMVAVFDPYMQGFITRQVELDFVKQCGEA</sequence>
<dbReference type="Pfam" id="PF05869">
    <property type="entry name" value="Dam"/>
    <property type="match status" value="1"/>
</dbReference>
<name>A0A4Y9JRX9_9PAST</name>
<dbReference type="InterPro" id="IPR008593">
    <property type="entry name" value="Dam_MeTrfase"/>
</dbReference>
<proteinExistence type="predicted"/>
<dbReference type="EMBL" id="SPPA01000023">
    <property type="protein sequence ID" value="TFV08573.1"/>
    <property type="molecule type" value="Genomic_DNA"/>
</dbReference>
<keyword evidence="1" id="KW-0808">Transferase</keyword>